<name>A0ABU8UDC7_9ACTN</name>
<evidence type="ECO:0000256" key="1">
    <source>
        <dbReference type="ARBA" id="ARBA00022801"/>
    </source>
</evidence>
<dbReference type="PANTHER" id="PTHR48081">
    <property type="entry name" value="AB HYDROLASE SUPERFAMILY PROTEIN C4A8.06C"/>
    <property type="match status" value="1"/>
</dbReference>
<dbReference type="InterPro" id="IPR049492">
    <property type="entry name" value="BD-FAE-like_dom"/>
</dbReference>
<evidence type="ECO:0000313" key="5">
    <source>
        <dbReference type="Proteomes" id="UP001382904"/>
    </source>
</evidence>
<dbReference type="Proteomes" id="UP001382904">
    <property type="component" value="Unassembled WGS sequence"/>
</dbReference>
<keyword evidence="1 4" id="KW-0378">Hydrolase</keyword>
<feature type="compositionally biased region" description="Basic and acidic residues" evidence="2">
    <location>
        <begin position="321"/>
        <end position="352"/>
    </location>
</feature>
<dbReference type="PANTHER" id="PTHR48081:SF13">
    <property type="entry name" value="ALPHA_BETA HYDROLASE"/>
    <property type="match status" value="1"/>
</dbReference>
<dbReference type="InterPro" id="IPR050300">
    <property type="entry name" value="GDXG_lipolytic_enzyme"/>
</dbReference>
<dbReference type="SUPFAM" id="SSF53474">
    <property type="entry name" value="alpha/beta-Hydrolases"/>
    <property type="match status" value="1"/>
</dbReference>
<feature type="domain" description="BD-FAE-like" evidence="3">
    <location>
        <begin position="53"/>
        <end position="273"/>
    </location>
</feature>
<sequence>MTQSPPAAFDLTDMTWPPPPYQSPVPPVTGADGVRRFDGVTYATTPGYRPRLLDVQVPAGEGPFPAVVWIHGGGWLDGDRRYPPPTVPAALLHGAVLAAGLALVSIDYRHSLEAPFPAQLHDVKAAIRYVRAFADVLGIDPDRIGVWGESAGGHLAALAGLTGPDGPGGAALEGTQGVTSGGTGVLAVVDWYGVSDLVALAGHPMPPMASGLEFPDPYEALLGASVAEHPESARAASPVTYADGSNPPPFLLVHGTRDGLVPYSQSEVLAAALRSAGARSSCGPSRARTTSSSAPRTSRRSSRRASPSWRGTSGVPRRPGRIRDGDRPWDRSRDRAARTRPDPQDTPAREARPPVPRSRSAVGARHRPRPPRSLQSTHGRGRSRGRERQPCPAIPPPPRTTDPADPTEPTAPTRPTDLTGLTGLTDPTGPAGASAAPRPRPRRPAAPAASWRVSCSWGPPRCRPSSSAPTSRIRPSRDWTSAGWSGWADPTRGSTRPPPPPWTGSAARSARSSRSPC</sequence>
<feature type="compositionally biased region" description="Low complexity" evidence="2">
    <location>
        <begin position="276"/>
        <end position="296"/>
    </location>
</feature>
<proteinExistence type="predicted"/>
<dbReference type="Pfam" id="PF20434">
    <property type="entry name" value="BD-FAE"/>
    <property type="match status" value="1"/>
</dbReference>
<feature type="compositionally biased region" description="Low complexity" evidence="2">
    <location>
        <begin position="401"/>
        <end position="437"/>
    </location>
</feature>
<accession>A0ABU8UDC7</accession>
<dbReference type="EMBL" id="JBBKAM010000004">
    <property type="protein sequence ID" value="MEJ8645904.1"/>
    <property type="molecule type" value="Genomic_DNA"/>
</dbReference>
<dbReference type="Gene3D" id="3.40.50.1820">
    <property type="entry name" value="alpha/beta hydrolase"/>
    <property type="match status" value="1"/>
</dbReference>
<protein>
    <submittedName>
        <fullName evidence="4">Alpha/beta hydrolase</fullName>
    </submittedName>
</protein>
<evidence type="ECO:0000259" key="3">
    <source>
        <dbReference type="Pfam" id="PF20434"/>
    </source>
</evidence>
<comment type="caution">
    <text evidence="4">The sequence shown here is derived from an EMBL/GenBank/DDBJ whole genome shotgun (WGS) entry which is preliminary data.</text>
</comment>
<feature type="compositionally biased region" description="Low complexity" evidence="2">
    <location>
        <begin position="503"/>
        <end position="517"/>
    </location>
</feature>
<feature type="region of interest" description="Disordered" evidence="2">
    <location>
        <begin position="1"/>
        <end position="20"/>
    </location>
</feature>
<reference evidence="4 5" key="1">
    <citation type="submission" date="2024-03" db="EMBL/GenBank/DDBJ databases">
        <title>Novel Streptomyces species of biotechnological and ecological value are a feature of Machair soil.</title>
        <authorList>
            <person name="Prole J.R."/>
            <person name="Goodfellow M."/>
            <person name="Allenby N."/>
            <person name="Ward A.C."/>
        </authorList>
    </citation>
    <scope>NUCLEOTIDE SEQUENCE [LARGE SCALE GENOMIC DNA]</scope>
    <source>
        <strain evidence="4 5">MS1.HAVA.3</strain>
    </source>
</reference>
<evidence type="ECO:0000256" key="2">
    <source>
        <dbReference type="SAM" id="MobiDB-lite"/>
    </source>
</evidence>
<keyword evidence="5" id="KW-1185">Reference proteome</keyword>
<evidence type="ECO:0000313" key="4">
    <source>
        <dbReference type="EMBL" id="MEJ8645904.1"/>
    </source>
</evidence>
<gene>
    <name evidence="4" type="ORF">WKI68_41140</name>
</gene>
<dbReference type="GO" id="GO:0016787">
    <property type="term" value="F:hydrolase activity"/>
    <property type="evidence" value="ECO:0007669"/>
    <property type="project" value="UniProtKB-KW"/>
</dbReference>
<dbReference type="InterPro" id="IPR029058">
    <property type="entry name" value="AB_hydrolase_fold"/>
</dbReference>
<feature type="region of interest" description="Disordered" evidence="2">
    <location>
        <begin position="276"/>
        <end position="517"/>
    </location>
</feature>
<organism evidence="4 5">
    <name type="scientific">Streptomyces caledonius</name>
    <dbReference type="NCBI Taxonomy" id="3134107"/>
    <lineage>
        <taxon>Bacteria</taxon>
        <taxon>Bacillati</taxon>
        <taxon>Actinomycetota</taxon>
        <taxon>Actinomycetes</taxon>
        <taxon>Kitasatosporales</taxon>
        <taxon>Streptomycetaceae</taxon>
        <taxon>Streptomyces</taxon>
    </lineage>
</organism>